<evidence type="ECO:0000313" key="2">
    <source>
        <dbReference type="Proteomes" id="UP000792457"/>
    </source>
</evidence>
<gene>
    <name evidence="1" type="ORF">J437_LFUL009397</name>
</gene>
<dbReference type="Pfam" id="PF03564">
    <property type="entry name" value="DUF1759"/>
    <property type="match status" value="1"/>
</dbReference>
<proteinExistence type="predicted"/>
<evidence type="ECO:0008006" key="3">
    <source>
        <dbReference type="Google" id="ProtNLM"/>
    </source>
</evidence>
<keyword evidence="2" id="KW-1185">Reference proteome</keyword>
<protein>
    <recommendedName>
        <fullName evidence="3">Gag protein</fullName>
    </recommendedName>
</protein>
<dbReference type="EMBL" id="KZ308382">
    <property type="protein sequence ID" value="KAG8228715.1"/>
    <property type="molecule type" value="Genomic_DNA"/>
</dbReference>
<name>A0A8K0K5F4_LADFU</name>
<organism evidence="1 2">
    <name type="scientific">Ladona fulva</name>
    <name type="common">Scarce chaser dragonfly</name>
    <name type="synonym">Libellula fulva</name>
    <dbReference type="NCBI Taxonomy" id="123851"/>
    <lineage>
        <taxon>Eukaryota</taxon>
        <taxon>Metazoa</taxon>
        <taxon>Ecdysozoa</taxon>
        <taxon>Arthropoda</taxon>
        <taxon>Hexapoda</taxon>
        <taxon>Insecta</taxon>
        <taxon>Pterygota</taxon>
        <taxon>Palaeoptera</taxon>
        <taxon>Odonata</taxon>
        <taxon>Epiprocta</taxon>
        <taxon>Anisoptera</taxon>
        <taxon>Libelluloidea</taxon>
        <taxon>Libellulidae</taxon>
        <taxon>Ladona</taxon>
    </lineage>
</organism>
<dbReference type="PANTHER" id="PTHR22954">
    <property type="entry name" value="RETROVIRAL PROTEASE-RELATED"/>
    <property type="match status" value="1"/>
</dbReference>
<reference evidence="1" key="2">
    <citation type="submission" date="2017-10" db="EMBL/GenBank/DDBJ databases">
        <title>Ladona fulva Genome sequencing and assembly.</title>
        <authorList>
            <person name="Murali S."/>
            <person name="Richards S."/>
            <person name="Bandaranaike D."/>
            <person name="Bellair M."/>
            <person name="Blankenburg K."/>
            <person name="Chao H."/>
            <person name="Dinh H."/>
            <person name="Doddapaneni H."/>
            <person name="Dugan-Rocha S."/>
            <person name="Elkadiri S."/>
            <person name="Gnanaolivu R."/>
            <person name="Hernandez B."/>
            <person name="Skinner E."/>
            <person name="Javaid M."/>
            <person name="Lee S."/>
            <person name="Li M."/>
            <person name="Ming W."/>
            <person name="Munidasa M."/>
            <person name="Muniz J."/>
            <person name="Nguyen L."/>
            <person name="Hughes D."/>
            <person name="Osuji N."/>
            <person name="Pu L.-L."/>
            <person name="Puazo M."/>
            <person name="Qu C."/>
            <person name="Quiroz J."/>
            <person name="Raj R."/>
            <person name="Weissenberger G."/>
            <person name="Xin Y."/>
            <person name="Zou X."/>
            <person name="Han Y."/>
            <person name="Worley K."/>
            <person name="Muzny D."/>
            <person name="Gibbs R."/>
        </authorList>
    </citation>
    <scope>NUCLEOTIDE SEQUENCE</scope>
    <source>
        <strain evidence="1">Sampled in the wild</strain>
    </source>
</reference>
<sequence length="344" mass="38352">MPLFKAMTEGVVELYDRYSEIISKIVLIYKKQNVEQAESFQAKIAMFEAKYYNIKAIMATVIRAEGSGSNKLGLTSPTHVSGAGMSRIALPKLNLVKFNGDLKAWQSFYDIFEASIHNSIKISDVEKFMYLRSCLKGEPLSLVSSLPLAGANYSVAWDSLKSRYNQPPLLTNAYLEALLGLRPVERAPEQLRTFTTLLIEYTGALSALGYCVEDWSVLPLFLLRKKLSSDLRERWEKEVSEEGLVTVKCFISFLKKEDKILEAAKCGPSKGGSSGLRMSRMQTKKRFKSYGAGTSALVTSTDAYRTPASPKCVLFGSNHPLFSCGNSRVLPKMIDDRRKINAFA</sequence>
<dbReference type="Proteomes" id="UP000792457">
    <property type="component" value="Unassembled WGS sequence"/>
</dbReference>
<dbReference type="PANTHER" id="PTHR22954:SF3">
    <property type="entry name" value="PROTEIN CBG08539"/>
    <property type="match status" value="1"/>
</dbReference>
<comment type="caution">
    <text evidence="1">The sequence shown here is derived from an EMBL/GenBank/DDBJ whole genome shotgun (WGS) entry which is preliminary data.</text>
</comment>
<reference evidence="1" key="1">
    <citation type="submission" date="2013-04" db="EMBL/GenBank/DDBJ databases">
        <authorList>
            <person name="Qu J."/>
            <person name="Murali S.C."/>
            <person name="Bandaranaike D."/>
            <person name="Bellair M."/>
            <person name="Blankenburg K."/>
            <person name="Chao H."/>
            <person name="Dinh H."/>
            <person name="Doddapaneni H."/>
            <person name="Downs B."/>
            <person name="Dugan-Rocha S."/>
            <person name="Elkadiri S."/>
            <person name="Gnanaolivu R.D."/>
            <person name="Hernandez B."/>
            <person name="Javaid M."/>
            <person name="Jayaseelan J.C."/>
            <person name="Lee S."/>
            <person name="Li M."/>
            <person name="Ming W."/>
            <person name="Munidasa M."/>
            <person name="Muniz J."/>
            <person name="Nguyen L."/>
            <person name="Ongeri F."/>
            <person name="Osuji N."/>
            <person name="Pu L.-L."/>
            <person name="Puazo M."/>
            <person name="Qu C."/>
            <person name="Quiroz J."/>
            <person name="Raj R."/>
            <person name="Weissenberger G."/>
            <person name="Xin Y."/>
            <person name="Zou X."/>
            <person name="Han Y."/>
            <person name="Richards S."/>
            <person name="Worley K."/>
            <person name="Muzny D."/>
            <person name="Gibbs R."/>
        </authorList>
    </citation>
    <scope>NUCLEOTIDE SEQUENCE</scope>
    <source>
        <strain evidence="1">Sampled in the wild</strain>
    </source>
</reference>
<evidence type="ECO:0000313" key="1">
    <source>
        <dbReference type="EMBL" id="KAG8228715.1"/>
    </source>
</evidence>
<accession>A0A8K0K5F4</accession>
<dbReference type="OrthoDB" id="5989194at2759"/>
<dbReference type="InterPro" id="IPR005312">
    <property type="entry name" value="DUF1759"/>
</dbReference>
<dbReference type="AlphaFoldDB" id="A0A8K0K5F4"/>